<evidence type="ECO:0000256" key="3">
    <source>
        <dbReference type="ARBA" id="ARBA00022989"/>
    </source>
</evidence>
<dbReference type="GO" id="GO:0022857">
    <property type="term" value="F:transmembrane transporter activity"/>
    <property type="evidence" value="ECO:0007669"/>
    <property type="project" value="InterPro"/>
</dbReference>
<sequence length="409" mass="41906">MAVVRLAAVPLAVFAVILLAVNLRLVFGSSSAVLADIRVSYGLGAADAALLTTGPVVCLGLFGPLAPRALRYWSVPTVLAVCLLLVTGGTAVRGLDSWAWLLAGTLIAGVGIAVANVLGPVFVRQYFAHRMGIMTGLFTALVSVSAGIASGATVPLANSVFHSWRAALLIWAVPPALAVIVFLVVAVRHRRTLAASACSTQSSPIPVRSLLRSRVAWSVTGFMGLQSLLAYSLIAWLPSLYRDRDLSAGLSGLILAALSVASVATALAVPVLATRLHDQRVLAVAVVALSVIGLVGILVSGPHLALLWAVVLGLGQGGQLSFALTAINLRARDSATAANLSTMAQSIGYLIAALGPIVTGLLHSVTGGWTVPILVLIGLMAALSGCGWAAGRPDRIGVDTSARIGPARV</sequence>
<feature type="transmembrane region" description="Helical" evidence="5">
    <location>
        <begin position="45"/>
        <end position="65"/>
    </location>
</feature>
<feature type="transmembrane region" description="Helical" evidence="5">
    <location>
        <begin position="347"/>
        <end position="365"/>
    </location>
</feature>
<keyword evidence="3 5" id="KW-1133">Transmembrane helix</keyword>
<proteinExistence type="predicted"/>
<feature type="transmembrane region" description="Helical" evidence="5">
    <location>
        <begin position="281"/>
        <end position="299"/>
    </location>
</feature>
<protein>
    <submittedName>
        <fullName evidence="7">Transporter YycB</fullName>
    </submittedName>
</protein>
<evidence type="ECO:0000256" key="2">
    <source>
        <dbReference type="ARBA" id="ARBA00022692"/>
    </source>
</evidence>
<dbReference type="EMBL" id="CP128986">
    <property type="protein sequence ID" value="WOC11876.1"/>
    <property type="molecule type" value="Genomic_DNA"/>
</dbReference>
<dbReference type="GO" id="GO:0005886">
    <property type="term" value="C:plasma membrane"/>
    <property type="evidence" value="ECO:0007669"/>
    <property type="project" value="UniProtKB-SubCell"/>
</dbReference>
<dbReference type="CDD" id="cd17339">
    <property type="entry name" value="MFS_NIMT_CynX_like"/>
    <property type="match status" value="1"/>
</dbReference>
<dbReference type="PROSITE" id="PS50850">
    <property type="entry name" value="MFS"/>
    <property type="match status" value="1"/>
</dbReference>
<dbReference type="InterPro" id="IPR052524">
    <property type="entry name" value="MFS_Cyanate_Porter"/>
</dbReference>
<name>A0AA97GTQ5_9ACTN</name>
<dbReference type="Gene3D" id="1.20.1250.20">
    <property type="entry name" value="MFS general substrate transporter like domains"/>
    <property type="match status" value="2"/>
</dbReference>
<evidence type="ECO:0000313" key="7">
    <source>
        <dbReference type="EMBL" id="WOC11876.1"/>
    </source>
</evidence>
<dbReference type="RefSeq" id="WP_420041153.1">
    <property type="nucleotide sequence ID" value="NZ_CP128986.1"/>
</dbReference>
<feature type="domain" description="Major facilitator superfamily (MFS) profile" evidence="6">
    <location>
        <begin position="8"/>
        <end position="396"/>
    </location>
</feature>
<dbReference type="PANTHER" id="PTHR23523:SF2">
    <property type="entry name" value="2-NITROIMIDAZOLE TRANSPORTER"/>
    <property type="match status" value="1"/>
</dbReference>
<evidence type="ECO:0000259" key="6">
    <source>
        <dbReference type="PROSITE" id="PS50850"/>
    </source>
</evidence>
<dbReference type="AlphaFoldDB" id="A0AA97GTQ5"/>
<accession>A0AA97GTQ5</accession>
<evidence type="ECO:0000256" key="1">
    <source>
        <dbReference type="ARBA" id="ARBA00004651"/>
    </source>
</evidence>
<feature type="transmembrane region" description="Helical" evidence="5">
    <location>
        <begin position="249"/>
        <end position="269"/>
    </location>
</feature>
<feature type="transmembrane region" description="Helical" evidence="5">
    <location>
        <begin position="72"/>
        <end position="92"/>
    </location>
</feature>
<comment type="subcellular location">
    <subcellularLocation>
        <location evidence="1">Cell membrane</location>
        <topology evidence="1">Multi-pass membrane protein</topology>
    </subcellularLocation>
</comment>
<feature type="transmembrane region" description="Helical" evidence="5">
    <location>
        <begin position="305"/>
        <end position="327"/>
    </location>
</feature>
<keyword evidence="2 5" id="KW-0812">Transmembrane</keyword>
<feature type="transmembrane region" description="Helical" evidence="5">
    <location>
        <begin position="98"/>
        <end position="119"/>
    </location>
</feature>
<feature type="transmembrane region" description="Helical" evidence="5">
    <location>
        <begin position="131"/>
        <end position="154"/>
    </location>
</feature>
<dbReference type="InterPro" id="IPR036259">
    <property type="entry name" value="MFS_trans_sf"/>
</dbReference>
<keyword evidence="4 5" id="KW-0472">Membrane</keyword>
<dbReference type="PANTHER" id="PTHR23523">
    <property type="match status" value="1"/>
</dbReference>
<dbReference type="InterPro" id="IPR011701">
    <property type="entry name" value="MFS"/>
</dbReference>
<dbReference type="SUPFAM" id="SSF103473">
    <property type="entry name" value="MFS general substrate transporter"/>
    <property type="match status" value="1"/>
</dbReference>
<feature type="transmembrane region" description="Helical" evidence="5">
    <location>
        <begin position="166"/>
        <end position="187"/>
    </location>
</feature>
<evidence type="ECO:0000256" key="4">
    <source>
        <dbReference type="ARBA" id="ARBA00023136"/>
    </source>
</evidence>
<organism evidence="7">
    <name type="scientific">Gordonia sp. MP11Mi</name>
    <dbReference type="NCBI Taxonomy" id="3022769"/>
    <lineage>
        <taxon>Bacteria</taxon>
        <taxon>Bacillati</taxon>
        <taxon>Actinomycetota</taxon>
        <taxon>Actinomycetes</taxon>
        <taxon>Mycobacteriales</taxon>
        <taxon>Gordoniaceae</taxon>
        <taxon>Gordonia</taxon>
    </lineage>
</organism>
<feature type="transmembrane region" description="Helical" evidence="5">
    <location>
        <begin position="215"/>
        <end position="237"/>
    </location>
</feature>
<gene>
    <name evidence="7" type="primary">yycB_2</name>
    <name evidence="7" type="ORF">MP11Mi_09560</name>
</gene>
<dbReference type="Pfam" id="PF07690">
    <property type="entry name" value="MFS_1"/>
    <property type="match status" value="1"/>
</dbReference>
<evidence type="ECO:0000256" key="5">
    <source>
        <dbReference type="SAM" id="Phobius"/>
    </source>
</evidence>
<feature type="transmembrane region" description="Helical" evidence="5">
    <location>
        <begin position="371"/>
        <end position="391"/>
    </location>
</feature>
<reference evidence="7" key="1">
    <citation type="submission" date="2023-06" db="EMBL/GenBank/DDBJ databases">
        <title>Gordonia sp. nov. and Pseudochrobactrum sp. nov., two species isolated from the burying beetle Nicrophorus vespilloides.</title>
        <authorList>
            <person name="Poehlein A."/>
            <person name="Guzman J."/>
            <person name="Daniel R."/>
            <person name="Vilcinskas A."/>
        </authorList>
    </citation>
    <scope>NUCLEOTIDE SEQUENCE</scope>
    <source>
        <strain evidence="7">MP11Mi</strain>
    </source>
</reference>
<dbReference type="InterPro" id="IPR020846">
    <property type="entry name" value="MFS_dom"/>
</dbReference>